<keyword evidence="2" id="KW-0479">Metal-binding</keyword>
<dbReference type="Pfam" id="PF10604">
    <property type="entry name" value="Polyketide_cyc2"/>
    <property type="match status" value="1"/>
</dbReference>
<evidence type="ECO:0000259" key="5">
    <source>
        <dbReference type="PROSITE" id="PS51891"/>
    </source>
</evidence>
<dbReference type="NCBIfam" id="TIGR02820">
    <property type="entry name" value="formald_GSH"/>
    <property type="match status" value="1"/>
</dbReference>
<dbReference type="EC" id="4.4.1.22" evidence="4"/>
<dbReference type="PANTHER" id="PTHR36166:SF1">
    <property type="entry name" value="SRPBCC DOMAIN-CONTAINING PROTEIN"/>
    <property type="match status" value="1"/>
</dbReference>
<dbReference type="GO" id="GO:0051907">
    <property type="term" value="F:S-(hydroxymethyl)glutathione synthase activity"/>
    <property type="evidence" value="ECO:0007669"/>
    <property type="project" value="UniProtKB-UniRule"/>
</dbReference>
<feature type="domain" description="CENP-V/GFA" evidence="5">
    <location>
        <begin position="166"/>
        <end position="313"/>
    </location>
</feature>
<dbReference type="Proteomes" id="UP000236745">
    <property type="component" value="Unassembled WGS sequence"/>
</dbReference>
<dbReference type="InterPro" id="IPR006913">
    <property type="entry name" value="CENP-V/GFA"/>
</dbReference>
<dbReference type="GO" id="GO:0046294">
    <property type="term" value="P:formaldehyde catabolic process"/>
    <property type="evidence" value="ECO:0007669"/>
    <property type="project" value="InterPro"/>
</dbReference>
<comment type="similarity">
    <text evidence="1">Belongs to the Gfa family.</text>
</comment>
<evidence type="ECO:0000256" key="2">
    <source>
        <dbReference type="ARBA" id="ARBA00022723"/>
    </source>
</evidence>
<dbReference type="InterPro" id="IPR023393">
    <property type="entry name" value="START-like_dom_sf"/>
</dbReference>
<gene>
    <name evidence="6" type="ORF">SAMN05444390_10948</name>
</gene>
<dbReference type="InterPro" id="IPR019587">
    <property type="entry name" value="Polyketide_cyclase/dehydratase"/>
</dbReference>
<dbReference type="PROSITE" id="PS51891">
    <property type="entry name" value="CENP_V_GFA"/>
    <property type="match status" value="1"/>
</dbReference>
<evidence type="ECO:0000256" key="4">
    <source>
        <dbReference type="NCBIfam" id="TIGR02820"/>
    </source>
</evidence>
<evidence type="ECO:0000256" key="3">
    <source>
        <dbReference type="ARBA" id="ARBA00022833"/>
    </source>
</evidence>
<dbReference type="EMBL" id="FNVQ01000009">
    <property type="protein sequence ID" value="SEG88248.1"/>
    <property type="molecule type" value="Genomic_DNA"/>
</dbReference>
<organism evidence="6 7">
    <name type="scientific">Marinobacterium lutimaris</name>
    <dbReference type="NCBI Taxonomy" id="568106"/>
    <lineage>
        <taxon>Bacteria</taxon>
        <taxon>Pseudomonadati</taxon>
        <taxon>Pseudomonadota</taxon>
        <taxon>Gammaproteobacteria</taxon>
        <taxon>Oceanospirillales</taxon>
        <taxon>Oceanospirillaceae</taxon>
        <taxon>Marinobacterium</taxon>
    </lineage>
</organism>
<dbReference type="Pfam" id="PF04828">
    <property type="entry name" value="GFA"/>
    <property type="match status" value="1"/>
</dbReference>
<name>A0A1H6DSN9_9GAMM</name>
<dbReference type="Gene3D" id="3.90.1590.10">
    <property type="entry name" value="glutathione-dependent formaldehyde- activating enzyme (gfa)"/>
    <property type="match status" value="1"/>
</dbReference>
<keyword evidence="7" id="KW-1185">Reference proteome</keyword>
<dbReference type="PANTHER" id="PTHR36166">
    <property type="entry name" value="CHROMOSOME 9, WHOLE GENOME SHOTGUN SEQUENCE"/>
    <property type="match status" value="1"/>
</dbReference>
<dbReference type="RefSeq" id="WP_104005852.1">
    <property type="nucleotide sequence ID" value="NZ_FNVQ01000009.1"/>
</dbReference>
<dbReference type="InterPro" id="IPR011057">
    <property type="entry name" value="Mss4-like_sf"/>
</dbReference>
<evidence type="ECO:0000256" key="1">
    <source>
        <dbReference type="ARBA" id="ARBA00005495"/>
    </source>
</evidence>
<dbReference type="Gene3D" id="3.30.530.20">
    <property type="match status" value="1"/>
</dbReference>
<dbReference type="InterPro" id="IPR014185">
    <property type="entry name" value="Formald_GSH"/>
</dbReference>
<evidence type="ECO:0000313" key="6">
    <source>
        <dbReference type="EMBL" id="SEG88248.1"/>
    </source>
</evidence>
<sequence>MEKTLDTSIKINAPAHVIWAILDDIERYPEWNPLVPELKGKTMVGRQVEGILTREGMPTVPLKPTLTAIVGARELRWLSERPTPGEFRAEHYFVLEQNDDGTTTLIHNEDFSGTFLTQVWDGINTLGRAAYIRMNEALKERAEALATEEPYVHASLDNTPSDKVSLQGKTLKCSCAENPVVINVNAPIYHNHLCGCSKCWKPEDALLALIAVVADGQLTVAENNDKLQIVDETQSIKRYACSSCGTHMYGTVEDRDHHFYGLNFIHPELVTDGQIPVPEFAAFVSSLVETGLEPAQMVSIRTKLEDLGIPSYDVFSPEIMDLIAWHKVKLEKCDQ</sequence>
<accession>A0A1H6DSN9</accession>
<dbReference type="AlphaFoldDB" id="A0A1H6DSN9"/>
<keyword evidence="3" id="KW-0862">Zinc</keyword>
<dbReference type="CDD" id="cd07822">
    <property type="entry name" value="SRPBCC_4"/>
    <property type="match status" value="1"/>
</dbReference>
<evidence type="ECO:0000313" key="7">
    <source>
        <dbReference type="Proteomes" id="UP000236745"/>
    </source>
</evidence>
<protein>
    <recommendedName>
        <fullName evidence="4">S-(hydroxymethyl)glutathione synthase</fullName>
        <ecNumber evidence="4">4.4.1.22</ecNumber>
    </recommendedName>
</protein>
<reference evidence="6 7" key="1">
    <citation type="submission" date="2016-10" db="EMBL/GenBank/DDBJ databases">
        <authorList>
            <person name="de Groot N.N."/>
        </authorList>
    </citation>
    <scope>NUCLEOTIDE SEQUENCE [LARGE SCALE GENOMIC DNA]</scope>
    <source>
        <strain evidence="6 7">DSM 22012</strain>
    </source>
</reference>
<proteinExistence type="inferred from homology"/>
<dbReference type="OrthoDB" id="9011205at2"/>
<dbReference type="SUPFAM" id="SSF55961">
    <property type="entry name" value="Bet v1-like"/>
    <property type="match status" value="1"/>
</dbReference>
<dbReference type="SUPFAM" id="SSF51316">
    <property type="entry name" value="Mss4-like"/>
    <property type="match status" value="1"/>
</dbReference>
<dbReference type="GO" id="GO:0008270">
    <property type="term" value="F:zinc ion binding"/>
    <property type="evidence" value="ECO:0007669"/>
    <property type="project" value="InterPro"/>
</dbReference>